<evidence type="ECO:0000256" key="1">
    <source>
        <dbReference type="ARBA" id="ARBA00001947"/>
    </source>
</evidence>
<reference evidence="11" key="2">
    <citation type="submission" date="2021-08" db="EMBL/GenBank/DDBJ databases">
        <authorList>
            <person name="Eriksson T."/>
        </authorList>
    </citation>
    <scope>NUCLEOTIDE SEQUENCE</scope>
    <source>
        <strain evidence="11">Stoneville</strain>
        <tissue evidence="11">Whole head</tissue>
    </source>
</reference>
<dbReference type="PANTHER" id="PTHR11733">
    <property type="entry name" value="ZINC METALLOPROTEASE FAMILY M13 NEPRILYSIN-RELATED"/>
    <property type="match status" value="1"/>
</dbReference>
<dbReference type="GO" id="GO:0016485">
    <property type="term" value="P:protein processing"/>
    <property type="evidence" value="ECO:0007669"/>
    <property type="project" value="TreeGrafter"/>
</dbReference>
<dbReference type="InterPro" id="IPR024079">
    <property type="entry name" value="MetalloPept_cat_dom_sf"/>
</dbReference>
<dbReference type="InterPro" id="IPR018497">
    <property type="entry name" value="Peptidase_M13_C"/>
</dbReference>
<evidence type="ECO:0000256" key="3">
    <source>
        <dbReference type="ARBA" id="ARBA00007357"/>
    </source>
</evidence>
<dbReference type="SUPFAM" id="SSF55486">
    <property type="entry name" value="Metalloproteases ('zincins'), catalytic domain"/>
    <property type="match status" value="1"/>
</dbReference>
<keyword evidence="7" id="KW-0862">Zinc</keyword>
<dbReference type="Proteomes" id="UP000719412">
    <property type="component" value="Unassembled WGS sequence"/>
</dbReference>
<evidence type="ECO:0000256" key="4">
    <source>
        <dbReference type="ARBA" id="ARBA00022670"/>
    </source>
</evidence>
<dbReference type="Gene3D" id="3.40.390.10">
    <property type="entry name" value="Collagenase (Catalytic Domain)"/>
    <property type="match status" value="1"/>
</dbReference>
<evidence type="ECO:0000256" key="5">
    <source>
        <dbReference type="ARBA" id="ARBA00022723"/>
    </source>
</evidence>
<dbReference type="InterPro" id="IPR000718">
    <property type="entry name" value="Peptidase_M13"/>
</dbReference>
<dbReference type="PROSITE" id="PS51885">
    <property type="entry name" value="NEPRILYSIN"/>
    <property type="match status" value="1"/>
</dbReference>
<keyword evidence="12" id="KW-1185">Reference proteome</keyword>
<comment type="cofactor">
    <cofactor evidence="1">
        <name>Zn(2+)</name>
        <dbReference type="ChEBI" id="CHEBI:29105"/>
    </cofactor>
</comment>
<dbReference type="PANTHER" id="PTHR11733:SF224">
    <property type="entry name" value="NEPRILYSIN-2"/>
    <property type="match status" value="1"/>
</dbReference>
<evidence type="ECO:0000313" key="12">
    <source>
        <dbReference type="Proteomes" id="UP000719412"/>
    </source>
</evidence>
<evidence type="ECO:0000259" key="9">
    <source>
        <dbReference type="Pfam" id="PF01431"/>
    </source>
</evidence>
<dbReference type="AlphaFoldDB" id="A0A8J6HS32"/>
<proteinExistence type="inferred from homology"/>
<comment type="caution">
    <text evidence="11">The sequence shown here is derived from an EMBL/GenBank/DDBJ whole genome shotgun (WGS) entry which is preliminary data.</text>
</comment>
<evidence type="ECO:0000256" key="6">
    <source>
        <dbReference type="ARBA" id="ARBA00022801"/>
    </source>
</evidence>
<comment type="subcellular location">
    <subcellularLocation>
        <location evidence="2">Cell membrane</location>
        <topology evidence="2">Single-pass type II membrane protein</topology>
    </subcellularLocation>
</comment>
<evidence type="ECO:0000256" key="8">
    <source>
        <dbReference type="ARBA" id="ARBA00023049"/>
    </source>
</evidence>
<dbReference type="InterPro" id="IPR008753">
    <property type="entry name" value="Peptidase_M13_N"/>
</dbReference>
<evidence type="ECO:0000313" key="11">
    <source>
        <dbReference type="EMBL" id="KAH0819679.1"/>
    </source>
</evidence>
<keyword evidence="4" id="KW-0645">Protease</keyword>
<dbReference type="GO" id="GO:0046872">
    <property type="term" value="F:metal ion binding"/>
    <property type="evidence" value="ECO:0007669"/>
    <property type="project" value="UniProtKB-KW"/>
</dbReference>
<feature type="domain" description="Peptidase M13 N-terminal" evidence="10">
    <location>
        <begin position="46"/>
        <end position="419"/>
    </location>
</feature>
<accession>A0A8J6HS32</accession>
<gene>
    <name evidence="11" type="ORF">GEV33_003112</name>
</gene>
<organism evidence="11 12">
    <name type="scientific">Tenebrio molitor</name>
    <name type="common">Yellow mealworm beetle</name>
    <dbReference type="NCBI Taxonomy" id="7067"/>
    <lineage>
        <taxon>Eukaryota</taxon>
        <taxon>Metazoa</taxon>
        <taxon>Ecdysozoa</taxon>
        <taxon>Arthropoda</taxon>
        <taxon>Hexapoda</taxon>
        <taxon>Insecta</taxon>
        <taxon>Pterygota</taxon>
        <taxon>Neoptera</taxon>
        <taxon>Endopterygota</taxon>
        <taxon>Coleoptera</taxon>
        <taxon>Polyphaga</taxon>
        <taxon>Cucujiformia</taxon>
        <taxon>Tenebrionidae</taxon>
        <taxon>Tenebrio</taxon>
    </lineage>
</organism>
<evidence type="ECO:0000256" key="7">
    <source>
        <dbReference type="ARBA" id="ARBA00022833"/>
    </source>
</evidence>
<dbReference type="Gene3D" id="1.10.1380.10">
    <property type="entry name" value="Neutral endopeptidase , domain2"/>
    <property type="match status" value="1"/>
</dbReference>
<comment type="similarity">
    <text evidence="3">Belongs to the peptidase M13 family.</text>
</comment>
<sequence length="694" mass="80321">MHPGLIKWLLGEVGVGEHGSKECSSSACARTSMELLLKYVDVKVDPCEDFYRFSCGNFLQNTNLDDRGSRSVRSIMEEKIPSQIKNMLAEPIQSADPVGFNLAKKFYRACMNESAIEAEGLERMKQIFKQIGGWPTLNGNNWRKDLFNWKDAVYKLRQVGINFEFFLILSVQRDKAHSDRHILNLESPSFGSSRINTDIKKFYSEYMVDLAVLAGAERERARKEQGEVLDLLLKLAKEFSQISEEAEAANGTSLYNPLSLSELQYKFQDIPWLEYINHILAPATQITYDDDISVSQPLYLKRLLNLLKNTHKRVLANYMCWHVLQHLIHYLPSKMLNRAYQYIGNVNEKEMNITRWKTCVDDVENRFSAVISTAYIKKYLDDDTRRRAISMIRNIKYQFKKSLYKLDWLDGKTKDIASEILLSSVEDIPRPDNFVQDETFYNKVEILEDKLLTSVLNLDYATTNIQYGKLRQAVRENFFEKPGSATGLNIVYSPKENALRIPVGLFREVFYQKDRPEYMNYGALGTVIAHEMYHIITQAEYRGLQGELRSWWSSHSLLNYEVKLQCLSNHYGKFVVKMIEQHLNASNTRDEDMADLAGMKIAYDTYISWVRQNGVEPRLSGLKYSPNQLFWISSAVHHCAKYSTHILQRYIANYQQSPGQFRVNGALQNLDEFAMDFGCPVGTNMNPEHKCRIW</sequence>
<dbReference type="CDD" id="cd08662">
    <property type="entry name" value="M13"/>
    <property type="match status" value="1"/>
</dbReference>
<dbReference type="GO" id="GO:0005886">
    <property type="term" value="C:plasma membrane"/>
    <property type="evidence" value="ECO:0007669"/>
    <property type="project" value="UniProtKB-SubCell"/>
</dbReference>
<keyword evidence="5" id="KW-0479">Metal-binding</keyword>
<reference evidence="11" key="1">
    <citation type="journal article" date="2020" name="J Insects Food Feed">
        <title>The yellow mealworm (Tenebrio molitor) genome: a resource for the emerging insects as food and feed industry.</title>
        <authorList>
            <person name="Eriksson T."/>
            <person name="Andere A."/>
            <person name="Kelstrup H."/>
            <person name="Emery V."/>
            <person name="Picard C."/>
        </authorList>
    </citation>
    <scope>NUCLEOTIDE SEQUENCE</scope>
    <source>
        <strain evidence="11">Stoneville</strain>
        <tissue evidence="11">Whole head</tissue>
    </source>
</reference>
<keyword evidence="8" id="KW-0482">Metalloprotease</keyword>
<protein>
    <submittedName>
        <fullName evidence="11">Uncharacterized protein</fullName>
    </submittedName>
</protein>
<keyword evidence="6" id="KW-0378">Hydrolase</keyword>
<dbReference type="PRINTS" id="PR00786">
    <property type="entry name" value="NEPRILYSIN"/>
</dbReference>
<dbReference type="EMBL" id="JABDTM020013995">
    <property type="protein sequence ID" value="KAH0819679.1"/>
    <property type="molecule type" value="Genomic_DNA"/>
</dbReference>
<dbReference type="InterPro" id="IPR042089">
    <property type="entry name" value="Peptidase_M13_dom_2"/>
</dbReference>
<evidence type="ECO:0000256" key="2">
    <source>
        <dbReference type="ARBA" id="ARBA00004401"/>
    </source>
</evidence>
<dbReference type="Pfam" id="PF01431">
    <property type="entry name" value="Peptidase_M13"/>
    <property type="match status" value="1"/>
</dbReference>
<dbReference type="GO" id="GO:0004222">
    <property type="term" value="F:metalloendopeptidase activity"/>
    <property type="evidence" value="ECO:0007669"/>
    <property type="project" value="InterPro"/>
</dbReference>
<feature type="domain" description="Peptidase M13 C-terminal" evidence="9">
    <location>
        <begin position="489"/>
        <end position="693"/>
    </location>
</feature>
<name>A0A8J6HS32_TENMO</name>
<dbReference type="Pfam" id="PF05649">
    <property type="entry name" value="Peptidase_M13_N"/>
    <property type="match status" value="1"/>
</dbReference>
<evidence type="ECO:0000259" key="10">
    <source>
        <dbReference type="Pfam" id="PF05649"/>
    </source>
</evidence>